<keyword evidence="2" id="KW-1185">Reference proteome</keyword>
<sequence>MISSLYYTRESTFHELLWVLYPLAILANVTAKNRSALFSLCVDPTLYPDFPDDN</sequence>
<dbReference type="HOGENOM" id="CLU_3045483_0_0_3"/>
<proteinExistence type="predicted"/>
<protein>
    <submittedName>
        <fullName evidence="1">Uncharacterized protein</fullName>
    </submittedName>
</protein>
<gene>
    <name evidence="1" type="ORF">LYNGBM3L_24640</name>
</gene>
<evidence type="ECO:0000313" key="2">
    <source>
        <dbReference type="Proteomes" id="UP000003959"/>
    </source>
</evidence>
<reference evidence="2" key="1">
    <citation type="journal article" date="2011" name="Proc. Natl. Acad. Sci. U.S.A.">
        <title>Genomic insights into the physiology and ecology of the marine filamentous cyanobacterium Lyngbya majuscula.</title>
        <authorList>
            <person name="Jones A.C."/>
            <person name="Monroe E.A."/>
            <person name="Podell S."/>
            <person name="Hess W.R."/>
            <person name="Klages S."/>
            <person name="Esquenazi E."/>
            <person name="Niessen S."/>
            <person name="Hoover H."/>
            <person name="Rothmann M."/>
            <person name="Lasken R.S."/>
            <person name="Yates J.R.III."/>
            <person name="Reinhardt R."/>
            <person name="Kube M."/>
            <person name="Burkart M.D."/>
            <person name="Allen E.E."/>
            <person name="Dorrestein P.C."/>
            <person name="Gerwick W.H."/>
            <person name="Gerwick L."/>
        </authorList>
    </citation>
    <scope>NUCLEOTIDE SEQUENCE [LARGE SCALE GENOMIC DNA]</scope>
    <source>
        <strain evidence="2">3L</strain>
    </source>
</reference>
<dbReference type="AlphaFoldDB" id="F4XMD3"/>
<evidence type="ECO:0000313" key="1">
    <source>
        <dbReference type="EMBL" id="EGJ33842.1"/>
    </source>
</evidence>
<name>F4XMD3_9CYAN</name>
<accession>F4XMD3</accession>
<organism evidence="1 2">
    <name type="scientific">Moorena producens 3L</name>
    <dbReference type="NCBI Taxonomy" id="489825"/>
    <lineage>
        <taxon>Bacteria</taxon>
        <taxon>Bacillati</taxon>
        <taxon>Cyanobacteriota</taxon>
        <taxon>Cyanophyceae</taxon>
        <taxon>Coleofasciculales</taxon>
        <taxon>Coleofasciculaceae</taxon>
        <taxon>Moorena</taxon>
    </lineage>
</organism>
<dbReference type="EMBL" id="GL890840">
    <property type="protein sequence ID" value="EGJ33842.1"/>
    <property type="molecule type" value="Genomic_DNA"/>
</dbReference>
<dbReference type="Proteomes" id="UP000003959">
    <property type="component" value="Unassembled WGS sequence"/>
</dbReference>